<evidence type="ECO:0000256" key="1">
    <source>
        <dbReference type="ARBA" id="ARBA00022553"/>
    </source>
</evidence>
<name>A0AAJ2NR40_ALKPS</name>
<accession>A0AAJ2NR40</accession>
<feature type="domain" description="Sporulation initiation phosphotransferase B C-terminal" evidence="4">
    <location>
        <begin position="59"/>
        <end position="182"/>
    </location>
</feature>
<dbReference type="Pfam" id="PF14689">
    <property type="entry name" value="SPOB_a"/>
    <property type="match status" value="1"/>
</dbReference>
<evidence type="ECO:0000256" key="2">
    <source>
        <dbReference type="ARBA" id="ARBA00022679"/>
    </source>
</evidence>
<dbReference type="InterPro" id="IPR016122">
    <property type="entry name" value="SpoOB_C"/>
</dbReference>
<dbReference type="SUPFAM" id="SSF55890">
    <property type="entry name" value="Sporulation response regulatory protein Spo0B"/>
    <property type="match status" value="1"/>
</dbReference>
<dbReference type="Proteomes" id="UP001285636">
    <property type="component" value="Unassembled WGS sequence"/>
</dbReference>
<dbReference type="Gene3D" id="3.30.565.30">
    <property type="entry name" value="Sporulation initiation phosphotransferase B (SpoOB), C-terminal domain"/>
    <property type="match status" value="1"/>
</dbReference>
<dbReference type="Pfam" id="PF14682">
    <property type="entry name" value="SPOB_ab"/>
    <property type="match status" value="1"/>
</dbReference>
<keyword evidence="3" id="KW-0418">Kinase</keyword>
<evidence type="ECO:0000256" key="3">
    <source>
        <dbReference type="ARBA" id="ARBA00022777"/>
    </source>
</evidence>
<dbReference type="EMBL" id="JAWJAY010000005">
    <property type="protein sequence ID" value="MDV2886923.1"/>
    <property type="molecule type" value="Genomic_DNA"/>
</dbReference>
<dbReference type="AlphaFoldDB" id="A0AAJ2NR40"/>
<keyword evidence="2" id="KW-0808">Transferase</keyword>
<dbReference type="RefSeq" id="WP_289235897.1">
    <property type="nucleotide sequence ID" value="NZ_CP117835.1"/>
</dbReference>
<evidence type="ECO:0000313" key="6">
    <source>
        <dbReference type="Proteomes" id="UP001285636"/>
    </source>
</evidence>
<organism evidence="5 6">
    <name type="scientific">Alkalihalophilus pseudofirmus</name>
    <name type="common">Bacillus pseudofirmus</name>
    <dbReference type="NCBI Taxonomy" id="79885"/>
    <lineage>
        <taxon>Bacteria</taxon>
        <taxon>Bacillati</taxon>
        <taxon>Bacillota</taxon>
        <taxon>Bacilli</taxon>
        <taxon>Bacillales</taxon>
        <taxon>Bacillaceae</taxon>
        <taxon>Alkalihalophilus</taxon>
    </lineage>
</organism>
<reference evidence="5" key="1">
    <citation type="submission" date="2023-10" db="EMBL/GenBank/DDBJ databases">
        <title>Screening of Alkalihalophilus pseudofirmusBZ-TG-HK211 and Its Alleviation of Salt Stress on Rapeseed Growth.</title>
        <authorList>
            <person name="Zhao B."/>
            <person name="Guo T."/>
        </authorList>
    </citation>
    <scope>NUCLEOTIDE SEQUENCE</scope>
    <source>
        <strain evidence="5">BZ-TG-HK211</strain>
    </source>
</reference>
<dbReference type="Gene3D" id="1.10.287.130">
    <property type="match status" value="1"/>
</dbReference>
<dbReference type="SMART" id="SM01317">
    <property type="entry name" value="SPOB_ab"/>
    <property type="match status" value="1"/>
</dbReference>
<gene>
    <name evidence="5" type="ORF">RYX45_17145</name>
</gene>
<proteinExistence type="predicted"/>
<sequence length="189" mass="22070">MTKQWELIDALRHTRHDWLNVIQLIKGNLALKRYDRIEQIIEEVTAQSLNESKLSVMGTPDVAAFLLTYNWECTKMKIDVDVIGEIQSLKANEDKLYRTCQTIINQMAELSSSSSENHLLITFLFTHTEEESGNHNNCQLTFDYQGILQMNKEEWHQILKSLELEVDVKVDLIEWNEHECVLQTTFTIN</sequence>
<dbReference type="InterPro" id="IPR016120">
    <property type="entry name" value="Sig_transdc_His_kin_SpoOB"/>
</dbReference>
<evidence type="ECO:0000313" key="5">
    <source>
        <dbReference type="EMBL" id="MDV2886923.1"/>
    </source>
</evidence>
<comment type="caution">
    <text evidence="5">The sequence shown here is derived from an EMBL/GenBank/DDBJ whole genome shotgun (WGS) entry which is preliminary data.</text>
</comment>
<evidence type="ECO:0000259" key="4">
    <source>
        <dbReference type="SMART" id="SM01317"/>
    </source>
</evidence>
<dbReference type="GO" id="GO:0000155">
    <property type="term" value="F:phosphorelay sensor kinase activity"/>
    <property type="evidence" value="ECO:0007669"/>
    <property type="project" value="InterPro"/>
</dbReference>
<protein>
    <submittedName>
        <fullName evidence="5">Sporulation initiation phosphotransferase B</fullName>
    </submittedName>
</protein>
<dbReference type="InterPro" id="IPR037100">
    <property type="entry name" value="Spo0B_C_sf"/>
</dbReference>
<dbReference type="InterPro" id="IPR039506">
    <property type="entry name" value="SPOB_a"/>
</dbReference>
<keyword evidence="1" id="KW-0597">Phosphoprotein</keyword>